<keyword evidence="4 6" id="KW-1133">Transmembrane helix</keyword>
<feature type="transmembrane region" description="Helical" evidence="6">
    <location>
        <begin position="98"/>
        <end position="117"/>
    </location>
</feature>
<dbReference type="PANTHER" id="PTHR43791:SF32">
    <property type="entry name" value="MAJOR FACILITATOR SUPERFAMILY (MFS) PROFILE DOMAIN-CONTAINING PROTEIN"/>
    <property type="match status" value="1"/>
</dbReference>
<dbReference type="Gene3D" id="1.20.1250.20">
    <property type="entry name" value="MFS general substrate transporter like domains"/>
    <property type="match status" value="2"/>
</dbReference>
<feature type="transmembrane region" description="Helical" evidence="6">
    <location>
        <begin position="193"/>
        <end position="213"/>
    </location>
</feature>
<evidence type="ECO:0000259" key="7">
    <source>
        <dbReference type="PROSITE" id="PS50850"/>
    </source>
</evidence>
<dbReference type="InterPro" id="IPR011701">
    <property type="entry name" value="MFS"/>
</dbReference>
<organism evidence="8 9">
    <name type="scientific">Penicillium malachiteum</name>
    <dbReference type="NCBI Taxonomy" id="1324776"/>
    <lineage>
        <taxon>Eukaryota</taxon>
        <taxon>Fungi</taxon>
        <taxon>Dikarya</taxon>
        <taxon>Ascomycota</taxon>
        <taxon>Pezizomycotina</taxon>
        <taxon>Eurotiomycetes</taxon>
        <taxon>Eurotiomycetidae</taxon>
        <taxon>Eurotiales</taxon>
        <taxon>Aspergillaceae</taxon>
        <taxon>Penicillium</taxon>
    </lineage>
</organism>
<gene>
    <name evidence="8" type="ORF">N7493_004272</name>
</gene>
<proteinExistence type="predicted"/>
<keyword evidence="5 6" id="KW-0472">Membrane</keyword>
<accession>A0AAD6HRW2</accession>
<feature type="transmembrane region" description="Helical" evidence="6">
    <location>
        <begin position="290"/>
        <end position="310"/>
    </location>
</feature>
<dbReference type="SUPFAM" id="SSF103473">
    <property type="entry name" value="MFS general substrate transporter"/>
    <property type="match status" value="1"/>
</dbReference>
<keyword evidence="3 6" id="KW-0812">Transmembrane</keyword>
<dbReference type="InterPro" id="IPR036259">
    <property type="entry name" value="MFS_trans_sf"/>
</dbReference>
<feature type="transmembrane region" description="Helical" evidence="6">
    <location>
        <begin position="160"/>
        <end position="181"/>
    </location>
</feature>
<protein>
    <recommendedName>
        <fullName evidence="7">Major facilitator superfamily (MFS) profile domain-containing protein</fullName>
    </recommendedName>
</protein>
<keyword evidence="2" id="KW-0813">Transport</keyword>
<name>A0AAD6HRW2_9EURO</name>
<evidence type="ECO:0000313" key="9">
    <source>
        <dbReference type="Proteomes" id="UP001215712"/>
    </source>
</evidence>
<feature type="domain" description="Major facilitator superfamily (MFS) profile" evidence="7">
    <location>
        <begin position="32"/>
        <end position="399"/>
    </location>
</feature>
<dbReference type="AlphaFoldDB" id="A0AAD6HRW2"/>
<comment type="caution">
    <text evidence="8">The sequence shown here is derived from an EMBL/GenBank/DDBJ whole genome shotgun (WGS) entry which is preliminary data.</text>
</comment>
<dbReference type="GO" id="GO:0016020">
    <property type="term" value="C:membrane"/>
    <property type="evidence" value="ECO:0007669"/>
    <property type="project" value="UniProtKB-SubCell"/>
</dbReference>
<feature type="transmembrane region" description="Helical" evidence="6">
    <location>
        <begin position="257"/>
        <end position="278"/>
    </location>
</feature>
<dbReference type="PROSITE" id="PS50850">
    <property type="entry name" value="MFS"/>
    <property type="match status" value="1"/>
</dbReference>
<reference evidence="8" key="2">
    <citation type="submission" date="2023-01" db="EMBL/GenBank/DDBJ databases">
        <authorList>
            <person name="Petersen C."/>
        </authorList>
    </citation>
    <scope>NUCLEOTIDE SEQUENCE</scope>
    <source>
        <strain evidence="8">IBT 17514</strain>
    </source>
</reference>
<evidence type="ECO:0000256" key="2">
    <source>
        <dbReference type="ARBA" id="ARBA00022448"/>
    </source>
</evidence>
<feature type="transmembrane region" description="Helical" evidence="6">
    <location>
        <begin position="129"/>
        <end position="148"/>
    </location>
</feature>
<evidence type="ECO:0000256" key="5">
    <source>
        <dbReference type="ARBA" id="ARBA00023136"/>
    </source>
</evidence>
<dbReference type="Pfam" id="PF07690">
    <property type="entry name" value="MFS_1"/>
    <property type="match status" value="1"/>
</dbReference>
<evidence type="ECO:0000256" key="1">
    <source>
        <dbReference type="ARBA" id="ARBA00004141"/>
    </source>
</evidence>
<reference evidence="8" key="1">
    <citation type="journal article" date="2023" name="IMA Fungus">
        <title>Comparative genomic study of the Penicillium genus elucidates a diverse pangenome and 15 lateral gene transfer events.</title>
        <authorList>
            <person name="Petersen C."/>
            <person name="Sorensen T."/>
            <person name="Nielsen M.R."/>
            <person name="Sondergaard T.E."/>
            <person name="Sorensen J.L."/>
            <person name="Fitzpatrick D.A."/>
            <person name="Frisvad J.C."/>
            <person name="Nielsen K.L."/>
        </authorList>
    </citation>
    <scope>NUCLEOTIDE SEQUENCE</scope>
    <source>
        <strain evidence="8">IBT 17514</strain>
    </source>
</reference>
<dbReference type="Proteomes" id="UP001215712">
    <property type="component" value="Unassembled WGS sequence"/>
</dbReference>
<evidence type="ECO:0000256" key="3">
    <source>
        <dbReference type="ARBA" id="ARBA00022692"/>
    </source>
</evidence>
<dbReference type="PANTHER" id="PTHR43791">
    <property type="entry name" value="PERMEASE-RELATED"/>
    <property type="match status" value="1"/>
</dbReference>
<evidence type="ECO:0000256" key="4">
    <source>
        <dbReference type="ARBA" id="ARBA00022989"/>
    </source>
</evidence>
<feature type="transmembrane region" description="Helical" evidence="6">
    <location>
        <begin position="316"/>
        <end position="337"/>
    </location>
</feature>
<dbReference type="EMBL" id="JAQJAN010000004">
    <property type="protein sequence ID" value="KAJ5732791.1"/>
    <property type="molecule type" value="Genomic_DNA"/>
</dbReference>
<evidence type="ECO:0000313" key="8">
    <source>
        <dbReference type="EMBL" id="KAJ5732791.1"/>
    </source>
</evidence>
<evidence type="ECO:0000256" key="6">
    <source>
        <dbReference type="SAM" id="Phobius"/>
    </source>
</evidence>
<dbReference type="InterPro" id="IPR020846">
    <property type="entry name" value="MFS_dom"/>
</dbReference>
<sequence length="399" mass="44651">MEKSSSMEAIEKRDDHIAEHANRVRRVADWQVLPLLLFGFATYQLDRTNISSALTGGLASAIGVDQNTINLGNQLMYIGVIVLEIPSNIVLHKVGPRWWIGGQVLIFGIIAAIQVFIRNKTGFLLTRSILGLAEAGYIPGAMFTLSTWYTKEELTKRIAIFFFGMFGGTAVSPLLGAGLLRLNGRCGISGWQWIFLVEGIWSVTVSLMLMFLLPKRSAYQPTLVDEKERTNGKTPNQQIPLTVVWKTLTNVYKWPHFLATACVFATWCPLTTYSPTIIMSLGFTRVQANALAAIGFLLTLPVVLFFAWLSDRMKKRGITVMIAISAYLIALICLRTIQPHVGRWSKFGLWTTVNGLAVGYHPIHNAWIQMNSQSPEERSIGVARYDCYQRSYGRYPDLP</sequence>
<comment type="subcellular location">
    <subcellularLocation>
        <location evidence="1">Membrane</location>
        <topology evidence="1">Multi-pass membrane protein</topology>
    </subcellularLocation>
</comment>
<dbReference type="GO" id="GO:0022857">
    <property type="term" value="F:transmembrane transporter activity"/>
    <property type="evidence" value="ECO:0007669"/>
    <property type="project" value="InterPro"/>
</dbReference>
<keyword evidence="9" id="KW-1185">Reference proteome</keyword>